<feature type="signal peptide" evidence="13">
    <location>
        <begin position="1"/>
        <end position="20"/>
    </location>
</feature>
<keyword evidence="2 11" id="KW-0813">Transport</keyword>
<keyword evidence="9 11" id="KW-0472">Membrane</keyword>
<evidence type="ECO:0000313" key="16">
    <source>
        <dbReference type="EMBL" id="MDO7836350.1"/>
    </source>
</evidence>
<evidence type="ECO:0000256" key="10">
    <source>
        <dbReference type="ARBA" id="ARBA00023237"/>
    </source>
</evidence>
<evidence type="ECO:0000256" key="8">
    <source>
        <dbReference type="ARBA" id="ARBA00023077"/>
    </source>
</evidence>
<keyword evidence="16" id="KW-0675">Receptor</keyword>
<gene>
    <name evidence="16" type="ORF">Q4610_14970</name>
</gene>
<keyword evidence="10 11" id="KW-0998">Cell outer membrane</keyword>
<dbReference type="RefSeq" id="WP_304536772.1">
    <property type="nucleotide sequence ID" value="NZ_JAUQOM010000008.1"/>
</dbReference>
<evidence type="ECO:0000256" key="5">
    <source>
        <dbReference type="ARBA" id="ARBA00022692"/>
    </source>
</evidence>
<evidence type="ECO:0000256" key="1">
    <source>
        <dbReference type="ARBA" id="ARBA00004571"/>
    </source>
</evidence>
<protein>
    <submittedName>
        <fullName evidence="16">TonB-dependent receptor</fullName>
    </submittedName>
</protein>
<dbReference type="Proteomes" id="UP001176471">
    <property type="component" value="Unassembled WGS sequence"/>
</dbReference>
<evidence type="ECO:0000259" key="14">
    <source>
        <dbReference type="Pfam" id="PF00593"/>
    </source>
</evidence>
<evidence type="ECO:0000313" key="17">
    <source>
        <dbReference type="Proteomes" id="UP001176471"/>
    </source>
</evidence>
<evidence type="ECO:0000256" key="3">
    <source>
        <dbReference type="ARBA" id="ARBA00022452"/>
    </source>
</evidence>
<dbReference type="InterPro" id="IPR039426">
    <property type="entry name" value="TonB-dep_rcpt-like"/>
</dbReference>
<dbReference type="EMBL" id="JAUQOM010000008">
    <property type="protein sequence ID" value="MDO7836350.1"/>
    <property type="molecule type" value="Genomic_DNA"/>
</dbReference>
<proteinExistence type="inferred from homology"/>
<dbReference type="InterPro" id="IPR036942">
    <property type="entry name" value="Beta-barrel_TonB_sf"/>
</dbReference>
<keyword evidence="3 11" id="KW-1134">Transmembrane beta strand</keyword>
<feature type="domain" description="TonB-dependent receptor plug" evidence="15">
    <location>
        <begin position="52"/>
        <end position="161"/>
    </location>
</feature>
<comment type="caution">
    <text evidence="16">The sequence shown here is derived from an EMBL/GenBank/DDBJ whole genome shotgun (WGS) entry which is preliminary data.</text>
</comment>
<evidence type="ECO:0000256" key="6">
    <source>
        <dbReference type="ARBA" id="ARBA00023004"/>
    </source>
</evidence>
<dbReference type="InterPro" id="IPR000531">
    <property type="entry name" value="Beta-barrel_TonB"/>
</dbReference>
<dbReference type="InterPro" id="IPR012910">
    <property type="entry name" value="Plug_dom"/>
</dbReference>
<organism evidence="16 17">
    <name type="scientific">Sphingobium cyanobacteriorum</name>
    <dbReference type="NCBI Taxonomy" id="3063954"/>
    <lineage>
        <taxon>Bacteria</taxon>
        <taxon>Pseudomonadati</taxon>
        <taxon>Pseudomonadota</taxon>
        <taxon>Alphaproteobacteria</taxon>
        <taxon>Sphingomonadales</taxon>
        <taxon>Sphingomonadaceae</taxon>
        <taxon>Sphingobium</taxon>
    </lineage>
</organism>
<keyword evidence="5 11" id="KW-0812">Transmembrane</keyword>
<dbReference type="Pfam" id="PF07715">
    <property type="entry name" value="Plug"/>
    <property type="match status" value="1"/>
</dbReference>
<dbReference type="Gene3D" id="2.40.170.20">
    <property type="entry name" value="TonB-dependent receptor, beta-barrel domain"/>
    <property type="match status" value="2"/>
</dbReference>
<evidence type="ECO:0000256" key="4">
    <source>
        <dbReference type="ARBA" id="ARBA00022496"/>
    </source>
</evidence>
<keyword evidence="8 12" id="KW-0798">TonB box</keyword>
<dbReference type="Pfam" id="PF00593">
    <property type="entry name" value="TonB_dep_Rec_b-barrel"/>
    <property type="match status" value="1"/>
</dbReference>
<reference evidence="16" key="1">
    <citation type="submission" date="2023-07" db="EMBL/GenBank/DDBJ databases">
        <title>Bacterial whole genome sequence for Sphingobium sp. HBC34.</title>
        <authorList>
            <person name="Le V."/>
            <person name="Ko S.-R."/>
            <person name="Ahn C.-Y."/>
            <person name="Oh H.-M."/>
        </authorList>
    </citation>
    <scope>NUCLEOTIDE SEQUENCE</scope>
    <source>
        <strain evidence="16">HBC34</strain>
    </source>
</reference>
<feature type="domain" description="TonB-dependent receptor-like beta-barrel" evidence="14">
    <location>
        <begin position="333"/>
        <end position="767"/>
    </location>
</feature>
<keyword evidence="17" id="KW-1185">Reference proteome</keyword>
<feature type="chain" id="PRO_5046784223" evidence="13">
    <location>
        <begin position="21"/>
        <end position="817"/>
    </location>
</feature>
<keyword evidence="4" id="KW-0410">Iron transport</keyword>
<keyword evidence="13" id="KW-0732">Signal</keyword>
<dbReference type="PANTHER" id="PTHR32552">
    <property type="entry name" value="FERRICHROME IRON RECEPTOR-RELATED"/>
    <property type="match status" value="1"/>
</dbReference>
<comment type="similarity">
    <text evidence="11 12">Belongs to the TonB-dependent receptor family.</text>
</comment>
<keyword evidence="7" id="KW-0406">Ion transport</keyword>
<evidence type="ECO:0000256" key="7">
    <source>
        <dbReference type="ARBA" id="ARBA00023065"/>
    </source>
</evidence>
<evidence type="ECO:0000256" key="12">
    <source>
        <dbReference type="RuleBase" id="RU003357"/>
    </source>
</evidence>
<comment type="subcellular location">
    <subcellularLocation>
        <location evidence="1 11">Cell outer membrane</location>
        <topology evidence="1 11">Multi-pass membrane protein</topology>
    </subcellularLocation>
</comment>
<evidence type="ECO:0000256" key="2">
    <source>
        <dbReference type="ARBA" id="ARBA00022448"/>
    </source>
</evidence>
<dbReference type="PROSITE" id="PS52016">
    <property type="entry name" value="TONB_DEPENDENT_REC_3"/>
    <property type="match status" value="1"/>
</dbReference>
<evidence type="ECO:0000256" key="13">
    <source>
        <dbReference type="SAM" id="SignalP"/>
    </source>
</evidence>
<name>A0ABT8ZRK7_9SPHN</name>
<evidence type="ECO:0000256" key="9">
    <source>
        <dbReference type="ARBA" id="ARBA00023136"/>
    </source>
</evidence>
<sequence length="817" mass="88749">MKFMFLSCVSVLAVAQQAYAQDTLAPQPASEAAAPQNDDAIVVTARRREESLQDVPISITALSGDALKNRGVRDSLDLQSSVPSLSVTSQSPNRAALGYAIRGQRSNEQQLLTDPPVGVYFAEVVMPRPYGMSNSFYDLRNVQVLKGVQGTLFGRNMTGGAVLIEPEHPNLNNFGGYVQGQYGNYNMVDLEGAVNLPIVSDVFAVRASGKYRDRDGYTTDVSSGRKFDDEHFYSFRVSAEINTGNFRNYAVFDYYKQNINGAGIKLTNYTTTDPINGNPTVIGQQIGASPFFPVAAGVAPQNIVALANAALALGKYKVDYGNFGVGPLYANRVRTPFQKVRNWGITNRTELDVGDVTFRNIFGYRESSFQVVGDYDGFGAALIQPDQFARPRQISEEFQMLGKPFGDKFQLTMGAYYFREWGRDGSINSNFPQLTAIGFASPRPPATTNPLAGYFLNQPADFYESSSVGDAVANSWAVYAAGTYQLTDEFSFAGGIRYNRDSRSLTLEPFYTRLTIPLGGGAALVAPCNYDGLGTYTRDNCSQDRLLKNDAVTWDATVQYQPNRDVTAYAAIRRGYRAGGFSLRGTTTATTRPFQPETVLEYEVGVKNNFHIGSARLNTSAALFYQDYKDVQKQNAILVQGQSVTVVTNTTAQENYGGEFEASLSFPGGLSLNAFYSLVKIKIKEGGAGSLPYQGIPKHQLGGGIAYSRDLDFGVLNANLNGSYRSGAPLDEYDVVSYQKGYALFNARLGVDKVGGSGIGIAAFVRNITNRYYKIGSISLESNGPIINGVNPGGGVGFSSAVYGDPRTYGVEASFKF</sequence>
<evidence type="ECO:0000256" key="11">
    <source>
        <dbReference type="PROSITE-ProRule" id="PRU01360"/>
    </source>
</evidence>
<dbReference type="PANTHER" id="PTHR32552:SF81">
    <property type="entry name" value="TONB-DEPENDENT OUTER MEMBRANE RECEPTOR"/>
    <property type="match status" value="1"/>
</dbReference>
<dbReference type="SUPFAM" id="SSF56935">
    <property type="entry name" value="Porins"/>
    <property type="match status" value="1"/>
</dbReference>
<evidence type="ECO:0000259" key="15">
    <source>
        <dbReference type="Pfam" id="PF07715"/>
    </source>
</evidence>
<accession>A0ABT8ZRK7</accession>
<keyword evidence="6" id="KW-0408">Iron</keyword>